<feature type="binding site" evidence="5">
    <location>
        <position position="465"/>
    </location>
    <ligand>
        <name>Zn(2+)</name>
        <dbReference type="ChEBI" id="CHEBI:29105"/>
    </ligand>
</feature>
<dbReference type="Proteomes" id="UP000184188">
    <property type="component" value="Unassembled WGS sequence"/>
</dbReference>
<evidence type="ECO:0000313" key="10">
    <source>
        <dbReference type="Proteomes" id="UP000184188"/>
    </source>
</evidence>
<keyword evidence="10" id="KW-1185">Reference proteome</keyword>
<feature type="transmembrane region" description="Helical" evidence="8">
    <location>
        <begin position="263"/>
        <end position="283"/>
    </location>
</feature>
<feature type="transmembrane region" description="Helical" evidence="8">
    <location>
        <begin position="295"/>
        <end position="315"/>
    </location>
</feature>
<evidence type="ECO:0000256" key="5">
    <source>
        <dbReference type="PIRSR" id="PIRSR604254-1"/>
    </source>
</evidence>
<evidence type="ECO:0000256" key="7">
    <source>
        <dbReference type="SAM" id="MobiDB-lite"/>
    </source>
</evidence>
<dbReference type="VEuPathDB" id="FungiDB:ASPZODRAFT_1844885"/>
<evidence type="ECO:0000256" key="3">
    <source>
        <dbReference type="ARBA" id="ARBA00022989"/>
    </source>
</evidence>
<dbReference type="PANTHER" id="PTHR20855:SF97">
    <property type="entry name" value="ADIPOR-LIKE RECEPTOR IZH3-RELATED"/>
    <property type="match status" value="1"/>
</dbReference>
<comment type="subcellular location">
    <subcellularLocation>
        <location evidence="1">Membrane</location>
        <topology evidence="1">Multi-pass membrane protein</topology>
    </subcellularLocation>
</comment>
<dbReference type="OrthoDB" id="5585746at2759"/>
<keyword evidence="2 8" id="KW-0812">Transmembrane</keyword>
<feature type="transmembrane region" description="Helical" evidence="8">
    <location>
        <begin position="462"/>
        <end position="479"/>
    </location>
</feature>
<gene>
    <name evidence="9" type="ORF">ASPZODRAFT_1844885</name>
</gene>
<dbReference type="GO" id="GO:0046872">
    <property type="term" value="F:metal ion binding"/>
    <property type="evidence" value="ECO:0007669"/>
    <property type="project" value="UniProtKB-KW"/>
</dbReference>
<dbReference type="GO" id="GO:0016020">
    <property type="term" value="C:membrane"/>
    <property type="evidence" value="ECO:0007669"/>
    <property type="project" value="UniProtKB-SubCell"/>
</dbReference>
<dbReference type="PANTHER" id="PTHR20855">
    <property type="entry name" value="ADIPOR/PROGESTIN RECEPTOR-RELATED"/>
    <property type="match status" value="1"/>
</dbReference>
<dbReference type="EMBL" id="KV878341">
    <property type="protein sequence ID" value="OJJ46892.1"/>
    <property type="molecule type" value="Genomic_DNA"/>
</dbReference>
<dbReference type="STRING" id="1073090.A0A1L9SI41"/>
<dbReference type="RefSeq" id="XP_022581402.1">
    <property type="nucleotide sequence ID" value="XM_022727219.1"/>
</dbReference>
<feature type="binding site" evidence="5">
    <location>
        <position position="316"/>
    </location>
    <ligand>
        <name>Zn(2+)</name>
        <dbReference type="ChEBI" id="CHEBI:29105"/>
    </ligand>
</feature>
<dbReference type="AlphaFoldDB" id="A0A1L9SI41"/>
<dbReference type="GO" id="GO:0038023">
    <property type="term" value="F:signaling receptor activity"/>
    <property type="evidence" value="ECO:0007669"/>
    <property type="project" value="TreeGrafter"/>
</dbReference>
<keyword evidence="6" id="KW-0175">Coiled coil</keyword>
<keyword evidence="3 8" id="KW-1133">Transmembrane helix</keyword>
<keyword evidence="5" id="KW-0862">Zinc</keyword>
<evidence type="ECO:0008006" key="11">
    <source>
        <dbReference type="Google" id="ProtNLM"/>
    </source>
</evidence>
<evidence type="ECO:0000256" key="4">
    <source>
        <dbReference type="ARBA" id="ARBA00023136"/>
    </source>
</evidence>
<dbReference type="GeneID" id="34613683"/>
<protein>
    <recommendedName>
        <fullName evidence="11">IZH family channel protein</fullName>
    </recommendedName>
</protein>
<dbReference type="Pfam" id="PF03006">
    <property type="entry name" value="HlyIII"/>
    <property type="match status" value="1"/>
</dbReference>
<accession>A0A1L9SI41</accession>
<sequence length="499" mass="56443">MACTAPSMTIESYPEGVATGTSTPGEQTGLLRGRRRRHSFHSARRLSCDYDADAVFLRVELFLAELERRMHWIEEYRKSHMMQVDASLKRAYATLEAVRDSCSHASGELMGGGKKRAKILVETLEDRYNDALATKETLEQKAQAGVRLMESFLSELESRAHAVRGRGVYGALDDGWKAVDSTLVHAREVVDEGMERARRAKEALRESIDHAIQQAQKHRLIAYADLPHPWRVNPHILHGYRFHSSKIECMTSVFTFSNELVNIWSHLIGLFIVLSIAFYFYPLHTNFHVSTNADVMIAAVFFFAACKCLVCSTLWHTMNSIASQTLMERFACVDYTGISMLVAASIVTTEYTAFYCEPRSRWIYILLTMSLGIGGVILPWHPTFNRHDMAWARVAFYVSLALTGFAPIAQLTYTRGFAWCIYFYAPVMKSILVYFIGALIYASQVPERWRPGLFDYVGGSHNIWHFAVLGGILFHYCAMQDLFAGAFQRAQGECPNLSA</sequence>
<reference evidence="10" key="1">
    <citation type="journal article" date="2017" name="Genome Biol.">
        <title>Comparative genomics reveals high biological diversity and specific adaptations in the industrially and medically important fungal genus Aspergillus.</title>
        <authorList>
            <person name="de Vries R.P."/>
            <person name="Riley R."/>
            <person name="Wiebenga A."/>
            <person name="Aguilar-Osorio G."/>
            <person name="Amillis S."/>
            <person name="Uchima C.A."/>
            <person name="Anderluh G."/>
            <person name="Asadollahi M."/>
            <person name="Askin M."/>
            <person name="Barry K."/>
            <person name="Battaglia E."/>
            <person name="Bayram O."/>
            <person name="Benocci T."/>
            <person name="Braus-Stromeyer S.A."/>
            <person name="Caldana C."/>
            <person name="Canovas D."/>
            <person name="Cerqueira G.C."/>
            <person name="Chen F."/>
            <person name="Chen W."/>
            <person name="Choi C."/>
            <person name="Clum A."/>
            <person name="Dos Santos R.A."/>
            <person name="Damasio A.R."/>
            <person name="Diallinas G."/>
            <person name="Emri T."/>
            <person name="Fekete E."/>
            <person name="Flipphi M."/>
            <person name="Freyberg S."/>
            <person name="Gallo A."/>
            <person name="Gournas C."/>
            <person name="Habgood R."/>
            <person name="Hainaut M."/>
            <person name="Harispe M.L."/>
            <person name="Henrissat B."/>
            <person name="Hilden K.S."/>
            <person name="Hope R."/>
            <person name="Hossain A."/>
            <person name="Karabika E."/>
            <person name="Karaffa L."/>
            <person name="Karanyi Z."/>
            <person name="Krasevec N."/>
            <person name="Kuo A."/>
            <person name="Kusch H."/>
            <person name="LaButti K."/>
            <person name="Lagendijk E.L."/>
            <person name="Lapidus A."/>
            <person name="Levasseur A."/>
            <person name="Lindquist E."/>
            <person name="Lipzen A."/>
            <person name="Logrieco A.F."/>
            <person name="MacCabe A."/>
            <person name="Maekelae M.R."/>
            <person name="Malavazi I."/>
            <person name="Melin P."/>
            <person name="Meyer V."/>
            <person name="Mielnichuk N."/>
            <person name="Miskei M."/>
            <person name="Molnar A.P."/>
            <person name="Mule G."/>
            <person name="Ngan C.Y."/>
            <person name="Orejas M."/>
            <person name="Orosz E."/>
            <person name="Ouedraogo J.P."/>
            <person name="Overkamp K.M."/>
            <person name="Park H.-S."/>
            <person name="Perrone G."/>
            <person name="Piumi F."/>
            <person name="Punt P.J."/>
            <person name="Ram A.F."/>
            <person name="Ramon A."/>
            <person name="Rauscher S."/>
            <person name="Record E."/>
            <person name="Riano-Pachon D.M."/>
            <person name="Robert V."/>
            <person name="Roehrig J."/>
            <person name="Ruller R."/>
            <person name="Salamov A."/>
            <person name="Salih N.S."/>
            <person name="Samson R.A."/>
            <person name="Sandor E."/>
            <person name="Sanguinetti M."/>
            <person name="Schuetze T."/>
            <person name="Sepcic K."/>
            <person name="Shelest E."/>
            <person name="Sherlock G."/>
            <person name="Sophianopoulou V."/>
            <person name="Squina F.M."/>
            <person name="Sun H."/>
            <person name="Susca A."/>
            <person name="Todd R.B."/>
            <person name="Tsang A."/>
            <person name="Unkles S.E."/>
            <person name="van de Wiele N."/>
            <person name="van Rossen-Uffink D."/>
            <person name="Oliveira J.V."/>
            <person name="Vesth T.C."/>
            <person name="Visser J."/>
            <person name="Yu J.-H."/>
            <person name="Zhou M."/>
            <person name="Andersen M.R."/>
            <person name="Archer D.B."/>
            <person name="Baker S.E."/>
            <person name="Benoit I."/>
            <person name="Brakhage A.A."/>
            <person name="Braus G.H."/>
            <person name="Fischer R."/>
            <person name="Frisvad J.C."/>
            <person name="Goldman G.H."/>
            <person name="Houbraken J."/>
            <person name="Oakley B."/>
            <person name="Pocsi I."/>
            <person name="Scazzocchio C."/>
            <person name="Seiboth B."/>
            <person name="vanKuyk P.A."/>
            <person name="Wortman J."/>
            <person name="Dyer P.S."/>
            <person name="Grigoriev I.V."/>
        </authorList>
    </citation>
    <scope>NUCLEOTIDE SEQUENCE [LARGE SCALE GENOMIC DNA]</scope>
    <source>
        <strain evidence="10">CBS 506.65</strain>
    </source>
</reference>
<organism evidence="9 10">
    <name type="scientific">Penicilliopsis zonata CBS 506.65</name>
    <dbReference type="NCBI Taxonomy" id="1073090"/>
    <lineage>
        <taxon>Eukaryota</taxon>
        <taxon>Fungi</taxon>
        <taxon>Dikarya</taxon>
        <taxon>Ascomycota</taxon>
        <taxon>Pezizomycotina</taxon>
        <taxon>Eurotiomycetes</taxon>
        <taxon>Eurotiomycetidae</taxon>
        <taxon>Eurotiales</taxon>
        <taxon>Aspergillaceae</taxon>
        <taxon>Penicilliopsis</taxon>
    </lineage>
</organism>
<feature type="region of interest" description="Disordered" evidence="7">
    <location>
        <begin position="13"/>
        <end position="34"/>
    </location>
</feature>
<evidence type="ECO:0000256" key="2">
    <source>
        <dbReference type="ARBA" id="ARBA00022692"/>
    </source>
</evidence>
<keyword evidence="5" id="KW-0479">Metal-binding</keyword>
<dbReference type="InterPro" id="IPR004254">
    <property type="entry name" value="AdipoR/HlyIII-related"/>
</dbReference>
<feature type="transmembrane region" description="Helical" evidence="8">
    <location>
        <begin position="394"/>
        <end position="414"/>
    </location>
</feature>
<feature type="transmembrane region" description="Helical" evidence="8">
    <location>
        <begin position="335"/>
        <end position="355"/>
    </location>
</feature>
<feature type="transmembrane region" description="Helical" evidence="8">
    <location>
        <begin position="421"/>
        <end position="442"/>
    </location>
</feature>
<evidence type="ECO:0000256" key="6">
    <source>
        <dbReference type="SAM" id="Coils"/>
    </source>
</evidence>
<evidence type="ECO:0000256" key="1">
    <source>
        <dbReference type="ARBA" id="ARBA00004141"/>
    </source>
</evidence>
<dbReference type="GO" id="GO:0006882">
    <property type="term" value="P:intracellular zinc ion homeostasis"/>
    <property type="evidence" value="ECO:0007669"/>
    <property type="project" value="TreeGrafter"/>
</dbReference>
<keyword evidence="4 8" id="KW-0472">Membrane</keyword>
<feature type="coiled-coil region" evidence="6">
    <location>
        <begin position="114"/>
        <end position="141"/>
    </location>
</feature>
<proteinExistence type="predicted"/>
<feature type="binding site" evidence="5">
    <location>
        <position position="461"/>
    </location>
    <ligand>
        <name>Zn(2+)</name>
        <dbReference type="ChEBI" id="CHEBI:29105"/>
    </ligand>
</feature>
<feature type="transmembrane region" description="Helical" evidence="8">
    <location>
        <begin position="362"/>
        <end position="382"/>
    </location>
</feature>
<name>A0A1L9SI41_9EURO</name>
<evidence type="ECO:0000256" key="8">
    <source>
        <dbReference type="SAM" id="Phobius"/>
    </source>
</evidence>
<evidence type="ECO:0000313" key="9">
    <source>
        <dbReference type="EMBL" id="OJJ46892.1"/>
    </source>
</evidence>